<accession>A0A6G1L5E1</accession>
<name>A0A6G1L5E1_9PEZI</name>
<dbReference type="AlphaFoldDB" id="A0A6G1L5E1"/>
<gene>
    <name evidence="2" type="ORF">EJ03DRAFT_136428</name>
</gene>
<evidence type="ECO:0000256" key="1">
    <source>
        <dbReference type="SAM" id="MobiDB-lite"/>
    </source>
</evidence>
<proteinExistence type="predicted"/>
<sequence length="321" mass="33860">MDRSHTQPYITDSQIPHTDHDDPTSLTMLSKTITTTVLAAAALLPAVSALPAEVTTHSNSDPGHACCTSYLKSCNAHYIISIGADWGNGEGCNSINAQLATATGWVGDWSCTGKGSHTDLSLTTYGGYVNRLNAALSKIYTQVPAGIHCIEPSKHMTLNCDNDDSKRQLAPREVTTTAGSNQATTTSSLQTIAKRQLSRNSAACGGVIDGTTGDYIWYVDIAVAYQAGEGCNYIHDTLAQHGVPFVSGSRWTCASYSSEDWTELASTTEAGNVVPMINATLSRVYSMVGGGISCVNPLATLRARTVQEGGGVEVAEATLFV</sequence>
<evidence type="ECO:0000313" key="3">
    <source>
        <dbReference type="Proteomes" id="UP000799436"/>
    </source>
</evidence>
<feature type="region of interest" description="Disordered" evidence="1">
    <location>
        <begin position="1"/>
        <end position="23"/>
    </location>
</feature>
<feature type="compositionally biased region" description="Polar residues" evidence="1">
    <location>
        <begin position="1"/>
        <end position="16"/>
    </location>
</feature>
<reference evidence="2" key="1">
    <citation type="journal article" date="2020" name="Stud. Mycol.">
        <title>101 Dothideomycetes genomes: a test case for predicting lifestyles and emergence of pathogens.</title>
        <authorList>
            <person name="Haridas S."/>
            <person name="Albert R."/>
            <person name="Binder M."/>
            <person name="Bloem J."/>
            <person name="Labutti K."/>
            <person name="Salamov A."/>
            <person name="Andreopoulos B."/>
            <person name="Baker S."/>
            <person name="Barry K."/>
            <person name="Bills G."/>
            <person name="Bluhm B."/>
            <person name="Cannon C."/>
            <person name="Castanera R."/>
            <person name="Culley D."/>
            <person name="Daum C."/>
            <person name="Ezra D."/>
            <person name="Gonzalez J."/>
            <person name="Henrissat B."/>
            <person name="Kuo A."/>
            <person name="Liang C."/>
            <person name="Lipzen A."/>
            <person name="Lutzoni F."/>
            <person name="Magnuson J."/>
            <person name="Mondo S."/>
            <person name="Nolan M."/>
            <person name="Ohm R."/>
            <person name="Pangilinan J."/>
            <person name="Park H.-J."/>
            <person name="Ramirez L."/>
            <person name="Alfaro M."/>
            <person name="Sun H."/>
            <person name="Tritt A."/>
            <person name="Yoshinaga Y."/>
            <person name="Zwiers L.-H."/>
            <person name="Turgeon B."/>
            <person name="Goodwin S."/>
            <person name="Spatafora J."/>
            <person name="Crous P."/>
            <person name="Grigoriev I."/>
        </authorList>
    </citation>
    <scope>NUCLEOTIDE SEQUENCE</scope>
    <source>
        <strain evidence="2">CBS 116005</strain>
    </source>
</reference>
<keyword evidence="3" id="KW-1185">Reference proteome</keyword>
<evidence type="ECO:0000313" key="2">
    <source>
        <dbReference type="EMBL" id="KAF2768087.1"/>
    </source>
</evidence>
<organism evidence="2 3">
    <name type="scientific">Teratosphaeria nubilosa</name>
    <dbReference type="NCBI Taxonomy" id="161662"/>
    <lineage>
        <taxon>Eukaryota</taxon>
        <taxon>Fungi</taxon>
        <taxon>Dikarya</taxon>
        <taxon>Ascomycota</taxon>
        <taxon>Pezizomycotina</taxon>
        <taxon>Dothideomycetes</taxon>
        <taxon>Dothideomycetidae</taxon>
        <taxon>Mycosphaerellales</taxon>
        <taxon>Teratosphaeriaceae</taxon>
        <taxon>Teratosphaeria</taxon>
    </lineage>
</organism>
<dbReference type="Proteomes" id="UP000799436">
    <property type="component" value="Unassembled WGS sequence"/>
</dbReference>
<protein>
    <submittedName>
        <fullName evidence="2">Uncharacterized protein</fullName>
    </submittedName>
</protein>
<dbReference type="EMBL" id="ML995848">
    <property type="protein sequence ID" value="KAF2768087.1"/>
    <property type="molecule type" value="Genomic_DNA"/>
</dbReference>